<dbReference type="SMART" id="SM01152">
    <property type="entry name" value="DUF167"/>
    <property type="match status" value="1"/>
</dbReference>
<dbReference type="NCBIfam" id="TIGR00251">
    <property type="entry name" value="DUF167 family protein"/>
    <property type="match status" value="1"/>
</dbReference>
<accession>B2KEE5</accession>
<dbReference type="STRING" id="445932.Emin_1341"/>
<sequence>MYIKVKVHADEKQNKLIKKNEDTFEIWVKAPAERGLANEAVREILAKEIGVGVKKIRLIKGATSPSKIFEY</sequence>
<keyword evidence="3" id="KW-1185">Reference proteome</keyword>
<dbReference type="KEGG" id="emi:Emin_1341"/>
<reference evidence="2 3" key="1">
    <citation type="journal article" date="2009" name="Appl. Environ. Microbiol.">
        <title>Genomic analysis of 'Elusimicrobium minutum,' the first cultivated representative of the phylum 'Elusimicrobia' (formerly termite group 1).</title>
        <authorList>
            <person name="Herlemann D.P.R."/>
            <person name="Geissinger O."/>
            <person name="Ikeda-Ohtsubo W."/>
            <person name="Kunin V."/>
            <person name="Sun H."/>
            <person name="Lapidus A."/>
            <person name="Hugenholtz P."/>
            <person name="Brune A."/>
        </authorList>
    </citation>
    <scope>NUCLEOTIDE SEQUENCE [LARGE SCALE GENOMIC DNA]</scope>
    <source>
        <strain evidence="2 3">Pei191</strain>
    </source>
</reference>
<evidence type="ECO:0000313" key="2">
    <source>
        <dbReference type="EMBL" id="ACC98891.1"/>
    </source>
</evidence>
<dbReference type="RefSeq" id="WP_012415506.1">
    <property type="nucleotide sequence ID" value="NC_010644.1"/>
</dbReference>
<dbReference type="EMBL" id="CP001055">
    <property type="protein sequence ID" value="ACC98891.1"/>
    <property type="molecule type" value="Genomic_DNA"/>
</dbReference>
<dbReference type="Proteomes" id="UP000001029">
    <property type="component" value="Chromosome"/>
</dbReference>
<evidence type="ECO:0000313" key="3">
    <source>
        <dbReference type="Proteomes" id="UP000001029"/>
    </source>
</evidence>
<dbReference type="HOGENOM" id="CLU_130694_5_3_0"/>
<organism evidence="2 3">
    <name type="scientific">Elusimicrobium minutum (strain Pei191)</name>
    <dbReference type="NCBI Taxonomy" id="445932"/>
    <lineage>
        <taxon>Bacteria</taxon>
        <taxon>Pseudomonadati</taxon>
        <taxon>Elusimicrobiota</taxon>
        <taxon>Elusimicrobia</taxon>
        <taxon>Elusimicrobiales</taxon>
        <taxon>Elusimicrobiaceae</taxon>
        <taxon>Elusimicrobium</taxon>
    </lineage>
</organism>
<name>B2KEE5_ELUMP</name>
<dbReference type="Pfam" id="PF02594">
    <property type="entry name" value="DUF167"/>
    <property type="match status" value="1"/>
</dbReference>
<comment type="similarity">
    <text evidence="1">Belongs to the UPF0235 family.</text>
</comment>
<gene>
    <name evidence="2" type="ordered locus">Emin_1341</name>
</gene>
<dbReference type="InterPro" id="IPR003746">
    <property type="entry name" value="DUF167"/>
</dbReference>
<dbReference type="InterPro" id="IPR036591">
    <property type="entry name" value="YggU-like_sf"/>
</dbReference>
<dbReference type="AlphaFoldDB" id="B2KEE5"/>
<protein>
    <submittedName>
        <fullName evidence="2">Uncharacterized conserved protein DUF167</fullName>
    </submittedName>
</protein>
<proteinExistence type="inferred from homology"/>
<dbReference type="OrthoDB" id="3176309at2"/>
<evidence type="ECO:0000256" key="1">
    <source>
        <dbReference type="ARBA" id="ARBA00010364"/>
    </source>
</evidence>
<dbReference type="Gene3D" id="3.30.1200.10">
    <property type="entry name" value="YggU-like"/>
    <property type="match status" value="1"/>
</dbReference>
<dbReference type="SUPFAM" id="SSF69786">
    <property type="entry name" value="YggU-like"/>
    <property type="match status" value="1"/>
</dbReference>